<evidence type="ECO:0000256" key="7">
    <source>
        <dbReference type="SAM" id="MobiDB-lite"/>
    </source>
</evidence>
<feature type="domain" description="G-protein coupled receptors family 1 profile" evidence="9">
    <location>
        <begin position="1"/>
        <end position="181"/>
    </location>
</feature>
<evidence type="ECO:0000256" key="1">
    <source>
        <dbReference type="ARBA" id="ARBA00004370"/>
    </source>
</evidence>
<feature type="transmembrane region" description="Helical" evidence="8">
    <location>
        <begin position="26"/>
        <end position="49"/>
    </location>
</feature>
<feature type="repeat" description="NHL" evidence="6">
    <location>
        <begin position="238"/>
        <end position="273"/>
    </location>
</feature>
<dbReference type="InterPro" id="IPR001258">
    <property type="entry name" value="NHL_repeat"/>
</dbReference>
<feature type="transmembrane region" description="Helical" evidence="8">
    <location>
        <begin position="123"/>
        <end position="149"/>
    </location>
</feature>
<feature type="region of interest" description="Disordered" evidence="7">
    <location>
        <begin position="278"/>
        <end position="297"/>
    </location>
</feature>
<feature type="transmembrane region" description="Helical" evidence="8">
    <location>
        <begin position="84"/>
        <end position="103"/>
    </location>
</feature>
<keyword evidence="11" id="KW-1185">Reference proteome</keyword>
<evidence type="ECO:0000259" key="9">
    <source>
        <dbReference type="PROSITE" id="PS50262"/>
    </source>
</evidence>
<evidence type="ECO:0000256" key="2">
    <source>
        <dbReference type="ARBA" id="ARBA00022692"/>
    </source>
</evidence>
<evidence type="ECO:0000256" key="5">
    <source>
        <dbReference type="ARBA" id="ARBA00023136"/>
    </source>
</evidence>
<evidence type="ECO:0000256" key="8">
    <source>
        <dbReference type="SAM" id="Phobius"/>
    </source>
</evidence>
<comment type="subcellular location">
    <subcellularLocation>
        <location evidence="1">Membrane</location>
    </subcellularLocation>
</comment>
<keyword evidence="2 8" id="KW-0812">Transmembrane</keyword>
<name>A0A815WQU6_ADIRI</name>
<sequence>MAFASIERHWLIFYPKFIDNRRRKFLFHYCPLAFCFFYPFMFYVSAIFIHQCQPYYDYNVLTCLWPCYFLNRIWASVDQYFNTYAPLLSIPIFCSALYLRVFIQKRTMKQQAFKWCRDKKMILQLWAISSLYLAVWMPMQLCIFINVYWDPLFLLQAQIDYMYLLPYFLHLIYPFFLLIILKKDMIKTSHNTITIMPISALDHNIGGDKSVRTKGHMLNIPSINVNTKWLHNGITVAEGNSQSNGFNQLNNPHGMCIDDNQVIYVADFRNHRIMERKKGAPSDRIVAGGNDAGNRND</sequence>
<comment type="caution">
    <text evidence="10">The sequence shown here is derived from an EMBL/GenBank/DDBJ whole genome shotgun (WGS) entry which is preliminary data.</text>
</comment>
<protein>
    <recommendedName>
        <fullName evidence="9">G-protein coupled receptors family 1 profile domain-containing protein</fullName>
    </recommendedName>
</protein>
<dbReference type="AlphaFoldDB" id="A0A815WQU6"/>
<keyword evidence="5 8" id="KW-0472">Membrane</keyword>
<dbReference type="EMBL" id="CAJNOR010005166">
    <property type="protein sequence ID" value="CAF1549130.1"/>
    <property type="molecule type" value="Genomic_DNA"/>
</dbReference>
<proteinExistence type="predicted"/>
<keyword evidence="4 8" id="KW-1133">Transmembrane helix</keyword>
<dbReference type="Pfam" id="PF01436">
    <property type="entry name" value="NHL"/>
    <property type="match status" value="1"/>
</dbReference>
<organism evidence="10 11">
    <name type="scientific">Adineta ricciae</name>
    <name type="common">Rotifer</name>
    <dbReference type="NCBI Taxonomy" id="249248"/>
    <lineage>
        <taxon>Eukaryota</taxon>
        <taxon>Metazoa</taxon>
        <taxon>Spiralia</taxon>
        <taxon>Gnathifera</taxon>
        <taxon>Rotifera</taxon>
        <taxon>Eurotatoria</taxon>
        <taxon>Bdelloidea</taxon>
        <taxon>Adinetida</taxon>
        <taxon>Adinetidae</taxon>
        <taxon>Adineta</taxon>
    </lineage>
</organism>
<gene>
    <name evidence="10" type="ORF">XAT740_LOCUS42752</name>
</gene>
<dbReference type="InterPro" id="IPR017452">
    <property type="entry name" value="GPCR_Rhodpsn_7TM"/>
</dbReference>
<reference evidence="10" key="1">
    <citation type="submission" date="2021-02" db="EMBL/GenBank/DDBJ databases">
        <authorList>
            <person name="Nowell W R."/>
        </authorList>
    </citation>
    <scope>NUCLEOTIDE SEQUENCE</scope>
</reference>
<evidence type="ECO:0000256" key="4">
    <source>
        <dbReference type="ARBA" id="ARBA00022989"/>
    </source>
</evidence>
<dbReference type="SUPFAM" id="SSF81321">
    <property type="entry name" value="Family A G protein-coupled receptor-like"/>
    <property type="match status" value="1"/>
</dbReference>
<keyword evidence="3" id="KW-0677">Repeat</keyword>
<evidence type="ECO:0000313" key="10">
    <source>
        <dbReference type="EMBL" id="CAF1549130.1"/>
    </source>
</evidence>
<dbReference type="Gene3D" id="1.20.1070.10">
    <property type="entry name" value="Rhodopsin 7-helix transmembrane proteins"/>
    <property type="match status" value="1"/>
</dbReference>
<evidence type="ECO:0000256" key="3">
    <source>
        <dbReference type="ARBA" id="ARBA00022737"/>
    </source>
</evidence>
<dbReference type="Proteomes" id="UP000663828">
    <property type="component" value="Unassembled WGS sequence"/>
</dbReference>
<dbReference type="Gene3D" id="2.120.10.30">
    <property type="entry name" value="TolB, C-terminal domain"/>
    <property type="match status" value="1"/>
</dbReference>
<dbReference type="InterPro" id="IPR011042">
    <property type="entry name" value="6-blade_b-propeller_TolB-like"/>
</dbReference>
<dbReference type="GO" id="GO:0016020">
    <property type="term" value="C:membrane"/>
    <property type="evidence" value="ECO:0007669"/>
    <property type="project" value="UniProtKB-SubCell"/>
</dbReference>
<feature type="transmembrane region" description="Helical" evidence="8">
    <location>
        <begin position="161"/>
        <end position="181"/>
    </location>
</feature>
<dbReference type="PROSITE" id="PS51125">
    <property type="entry name" value="NHL"/>
    <property type="match status" value="1"/>
</dbReference>
<dbReference type="PROSITE" id="PS50262">
    <property type="entry name" value="G_PROTEIN_RECEP_F1_2"/>
    <property type="match status" value="1"/>
</dbReference>
<evidence type="ECO:0000313" key="11">
    <source>
        <dbReference type="Proteomes" id="UP000663828"/>
    </source>
</evidence>
<accession>A0A815WQU6</accession>
<evidence type="ECO:0000256" key="6">
    <source>
        <dbReference type="PROSITE-ProRule" id="PRU00504"/>
    </source>
</evidence>